<protein>
    <submittedName>
        <fullName evidence="2">Uncharacterized protein</fullName>
    </submittedName>
</protein>
<keyword evidence="1" id="KW-0812">Transmembrane</keyword>
<keyword evidence="1" id="KW-1133">Transmembrane helix</keyword>
<evidence type="ECO:0000256" key="1">
    <source>
        <dbReference type="SAM" id="Phobius"/>
    </source>
</evidence>
<keyword evidence="1" id="KW-0472">Membrane</keyword>
<sequence>MSVKSTISSAFSAIHVFCLFFFFGFSSSSSSSSRGISESDSFKISSMLFCLFPIVNVEISVVALDCRSLSRFF</sequence>
<dbReference type="EMBL" id="GFTR01000494">
    <property type="protein sequence ID" value="JAW15932.1"/>
    <property type="molecule type" value="Transcribed_RNA"/>
</dbReference>
<organism evidence="2">
    <name type="scientific">Panstrongylus lignarius</name>
    <dbReference type="NCBI Taxonomy" id="156445"/>
    <lineage>
        <taxon>Eukaryota</taxon>
        <taxon>Metazoa</taxon>
        <taxon>Ecdysozoa</taxon>
        <taxon>Arthropoda</taxon>
        <taxon>Hexapoda</taxon>
        <taxon>Insecta</taxon>
        <taxon>Pterygota</taxon>
        <taxon>Neoptera</taxon>
        <taxon>Paraneoptera</taxon>
        <taxon>Hemiptera</taxon>
        <taxon>Heteroptera</taxon>
        <taxon>Panheteroptera</taxon>
        <taxon>Cimicomorpha</taxon>
        <taxon>Reduviidae</taxon>
        <taxon>Triatominae</taxon>
        <taxon>Panstrongylus</taxon>
    </lineage>
</organism>
<name>A0A224Y4A5_9HEMI</name>
<proteinExistence type="predicted"/>
<evidence type="ECO:0000313" key="2">
    <source>
        <dbReference type="EMBL" id="JAW15932.1"/>
    </source>
</evidence>
<dbReference type="AlphaFoldDB" id="A0A224Y4A5"/>
<accession>A0A224Y4A5</accession>
<reference evidence="2" key="1">
    <citation type="journal article" date="2018" name="PLoS Negl. Trop. Dis.">
        <title>An insight into the salivary gland and fat body transcriptome of Panstrongylus lignarius (Hemiptera: Heteroptera), the main vector of Chagas disease in Peru.</title>
        <authorList>
            <person name="Nevoa J.C."/>
            <person name="Mendes M.T."/>
            <person name="da Silva M.V."/>
            <person name="Soares S.C."/>
            <person name="Oliveira C.J.F."/>
            <person name="Ribeiro J.M.C."/>
        </authorList>
    </citation>
    <scope>NUCLEOTIDE SEQUENCE</scope>
</reference>
<feature type="transmembrane region" description="Helical" evidence="1">
    <location>
        <begin position="45"/>
        <end position="64"/>
    </location>
</feature>